<dbReference type="Proteomes" id="UP001056539">
    <property type="component" value="Chromosome"/>
</dbReference>
<dbReference type="Pfam" id="PF06195">
    <property type="entry name" value="DUF996"/>
    <property type="match status" value="1"/>
</dbReference>
<keyword evidence="3" id="KW-1185">Reference proteome</keyword>
<keyword evidence="1" id="KW-0472">Membrane</keyword>
<name>A0AAX3BIG4_9SPIR</name>
<feature type="transmembrane region" description="Helical" evidence="1">
    <location>
        <begin position="12"/>
        <end position="37"/>
    </location>
</feature>
<accession>A0AAX3BIG4</accession>
<gene>
    <name evidence="2" type="ORF">KDW03_05035</name>
</gene>
<dbReference type="KEGG" id="taqu:KDW03_05035"/>
<feature type="transmembrane region" description="Helical" evidence="1">
    <location>
        <begin position="158"/>
        <end position="182"/>
    </location>
</feature>
<proteinExistence type="predicted"/>
<dbReference type="AlphaFoldDB" id="A0AAX3BIG4"/>
<reference evidence="2" key="2">
    <citation type="submission" date="2022-06" db="EMBL/GenBank/DDBJ databases">
        <title>Thermospira aquatica gen. nov., sp. nov.</title>
        <authorList>
            <person name="Ben Ali Gam Z."/>
            <person name="Labat M."/>
        </authorList>
    </citation>
    <scope>NUCLEOTIDE SEQUENCE</scope>
    <source>
        <strain evidence="2">F1F22</strain>
    </source>
</reference>
<evidence type="ECO:0000313" key="2">
    <source>
        <dbReference type="EMBL" id="URA11161.1"/>
    </source>
</evidence>
<keyword evidence="1" id="KW-0812">Transmembrane</keyword>
<dbReference type="InterPro" id="IPR010397">
    <property type="entry name" value="DUF996"/>
</dbReference>
<feature type="transmembrane region" description="Helical" evidence="1">
    <location>
        <begin position="57"/>
        <end position="86"/>
    </location>
</feature>
<evidence type="ECO:0000313" key="3">
    <source>
        <dbReference type="Proteomes" id="UP001056539"/>
    </source>
</evidence>
<protein>
    <submittedName>
        <fullName evidence="2">DUF996 domain-containing protein</fullName>
    </submittedName>
</protein>
<organism evidence="2 3">
    <name type="scientific">Thermospira aquatica</name>
    <dbReference type="NCBI Taxonomy" id="2828656"/>
    <lineage>
        <taxon>Bacteria</taxon>
        <taxon>Pseudomonadati</taxon>
        <taxon>Spirochaetota</taxon>
        <taxon>Spirochaetia</taxon>
        <taxon>Brevinematales</taxon>
        <taxon>Thermospiraceae</taxon>
        <taxon>Thermospira</taxon>
    </lineage>
</organism>
<evidence type="ECO:0000256" key="1">
    <source>
        <dbReference type="SAM" id="Phobius"/>
    </source>
</evidence>
<dbReference type="RefSeq" id="WP_271436296.1">
    <property type="nucleotide sequence ID" value="NZ_CP073355.1"/>
</dbReference>
<sequence>MDKNTKTLLSVGSLLIILGVVPHLFWVGIVGMVLFLIGIQQFSRSVQDHNLFSDTLWAFLIPVIGLTILSFVIIGTFATTFSGAIIRGEGIPMRGFPGRFSSPFAFFSAGGGLMFLGGIITALIAWTFAIVYGIRMQKVSLSLENYLHNNLFRTAGSLFFWGGWLSIILVGMILIWVGWLLYTIGFFSVSEKGV</sequence>
<keyword evidence="1" id="KW-1133">Transmembrane helix</keyword>
<dbReference type="EMBL" id="CP073355">
    <property type="protein sequence ID" value="URA11161.1"/>
    <property type="molecule type" value="Genomic_DNA"/>
</dbReference>
<reference evidence="2" key="1">
    <citation type="submission" date="2021-04" db="EMBL/GenBank/DDBJ databases">
        <authorList>
            <person name="Postec A."/>
        </authorList>
    </citation>
    <scope>NUCLEOTIDE SEQUENCE</scope>
    <source>
        <strain evidence="2">F1F22</strain>
    </source>
</reference>
<feature type="transmembrane region" description="Helical" evidence="1">
    <location>
        <begin position="106"/>
        <end position="134"/>
    </location>
</feature>